<dbReference type="VEuPathDB" id="MicrosporidiaDB:G9O61_00g003000"/>
<dbReference type="Proteomes" id="UP000034350">
    <property type="component" value="Unassembled WGS sequence"/>
</dbReference>
<evidence type="ECO:0000313" key="2">
    <source>
        <dbReference type="EMBL" id="KKO75881.1"/>
    </source>
</evidence>
<dbReference type="EMBL" id="JPQZ01000010">
    <property type="protein sequence ID" value="KKO75881.1"/>
    <property type="molecule type" value="Genomic_DNA"/>
</dbReference>
<reference evidence="2 3" key="1">
    <citation type="journal article" date="2015" name="Environ. Microbiol.">
        <title>Genome analyses suggest the presence of polyploidy and recent human-driven expansions in eight global populations of the honeybee pathogen Nosema ceranae.</title>
        <authorList>
            <person name="Pelin A."/>
            <person name="Selman M."/>
            <person name="Aris-Brosou S."/>
            <person name="Farinelli L."/>
            <person name="Corradi N."/>
        </authorList>
    </citation>
    <scope>NUCLEOTIDE SEQUENCE [LARGE SCALE GENOMIC DNA]</scope>
    <source>
        <strain evidence="2 3">PA08 1199</strain>
    </source>
</reference>
<keyword evidence="3" id="KW-1185">Reference proteome</keyword>
<feature type="chain" id="PRO_5002529563" evidence="1">
    <location>
        <begin position="24"/>
        <end position="231"/>
    </location>
</feature>
<feature type="signal peptide" evidence="1">
    <location>
        <begin position="1"/>
        <end position="23"/>
    </location>
</feature>
<organism evidence="2 3">
    <name type="scientific">Vairimorpha ceranae</name>
    <dbReference type="NCBI Taxonomy" id="40302"/>
    <lineage>
        <taxon>Eukaryota</taxon>
        <taxon>Fungi</taxon>
        <taxon>Fungi incertae sedis</taxon>
        <taxon>Microsporidia</taxon>
        <taxon>Nosematidae</taxon>
        <taxon>Vairimorpha</taxon>
    </lineage>
</organism>
<dbReference type="RefSeq" id="XP_024331623.1">
    <property type="nucleotide sequence ID" value="XM_024473527.1"/>
</dbReference>
<proteinExistence type="predicted"/>
<accession>A0A0F9WEV5</accession>
<dbReference type="VEuPathDB" id="MicrosporidiaDB:NCER_101239"/>
<dbReference type="VEuPathDB" id="MicrosporidiaDB:AAJ76_1000052414"/>
<protein>
    <submittedName>
        <fullName evidence="2">Uncharacterized protein</fullName>
    </submittedName>
</protein>
<keyword evidence="1" id="KW-0732">Signal</keyword>
<gene>
    <name evidence="2" type="ORF">AAJ76_1000052414</name>
</gene>
<evidence type="ECO:0000256" key="1">
    <source>
        <dbReference type="SAM" id="SignalP"/>
    </source>
</evidence>
<dbReference type="AlphaFoldDB" id="A0A0F9WEV5"/>
<comment type="caution">
    <text evidence="2">The sequence shown here is derived from an EMBL/GenBank/DDBJ whole genome shotgun (WGS) entry which is preliminary data.</text>
</comment>
<name>A0A0F9WEV5_9MICR</name>
<evidence type="ECO:0000313" key="3">
    <source>
        <dbReference type="Proteomes" id="UP000034350"/>
    </source>
</evidence>
<dbReference type="GeneID" id="36318421"/>
<sequence length="231" mass="26742">MSILKFYFVLFTILLEVVGSSYSLKIINPDGFTYIFSKTDKIATEIQRCDQININFDINKKTRIIHHPSMFCLAINMFSKCKIKAIQKNSVVLIKQFEEQNSISIIAKFDKTTYIDFPLSSSNIKHKFQIKNPNDKNIEIICRNFERVVSADALDLIFFASEKTKLTLHQKDNYLIYNLQAGLYIEPYIFLGDNLNSSLVPQMLYQSICLKFKWAEDTVVNMRTSGVKFAI</sequence>